<keyword evidence="5" id="KW-0862">Zinc</keyword>
<keyword evidence="4 8" id="KW-0863">Zinc-finger</keyword>
<evidence type="ECO:0000313" key="12">
    <source>
        <dbReference type="Proteomes" id="UP001108240"/>
    </source>
</evidence>
<evidence type="ECO:0000256" key="3">
    <source>
        <dbReference type="ARBA" id="ARBA00022737"/>
    </source>
</evidence>
<keyword evidence="3" id="KW-0677">Repeat</keyword>
<evidence type="ECO:0000256" key="9">
    <source>
        <dbReference type="SAM" id="MobiDB-lite"/>
    </source>
</evidence>
<feature type="domain" description="RanBP2-type" evidence="10">
    <location>
        <begin position="82"/>
        <end position="111"/>
    </location>
</feature>
<dbReference type="SUPFAM" id="SSF90209">
    <property type="entry name" value="Ran binding protein zinc finger-like"/>
    <property type="match status" value="2"/>
</dbReference>
<dbReference type="PROSITE" id="PS50199">
    <property type="entry name" value="ZF_RANBP2_2"/>
    <property type="match status" value="1"/>
</dbReference>
<keyword evidence="6" id="KW-0694">RNA-binding</keyword>
<evidence type="ECO:0000256" key="4">
    <source>
        <dbReference type="ARBA" id="ARBA00022771"/>
    </source>
</evidence>
<dbReference type="PANTHER" id="PTHR12999">
    <property type="entry name" value="ZINC FINGER RAN-BINDING DOMAIN-CONTAINING PROTEIN 2 ZRANB2-RELATED"/>
    <property type="match status" value="1"/>
</dbReference>
<dbReference type="GO" id="GO:0003723">
    <property type="term" value="F:RNA binding"/>
    <property type="evidence" value="ECO:0007669"/>
    <property type="project" value="UniProtKB-KW"/>
</dbReference>
<accession>A0A9J8BVV5</accession>
<evidence type="ECO:0000256" key="6">
    <source>
        <dbReference type="ARBA" id="ARBA00022884"/>
    </source>
</evidence>
<evidence type="ECO:0000256" key="5">
    <source>
        <dbReference type="ARBA" id="ARBA00022833"/>
    </source>
</evidence>
<feature type="compositionally biased region" description="Low complexity" evidence="9">
    <location>
        <begin position="256"/>
        <end position="269"/>
    </location>
</feature>
<reference evidence="11" key="2">
    <citation type="submission" date="2025-09" db="UniProtKB">
        <authorList>
            <consortium name="Ensembl"/>
        </authorList>
    </citation>
    <scope>IDENTIFICATION</scope>
</reference>
<dbReference type="Proteomes" id="UP001108240">
    <property type="component" value="Unplaced"/>
</dbReference>
<keyword evidence="2" id="KW-0479">Metal-binding</keyword>
<dbReference type="FunFam" id="4.10.1060.10:FF:000004">
    <property type="entry name" value="Zinc finger Ran-binding domain-containing protein 2"/>
    <property type="match status" value="1"/>
</dbReference>
<reference evidence="11" key="1">
    <citation type="submission" date="2025-08" db="UniProtKB">
        <authorList>
            <consortium name="Ensembl"/>
        </authorList>
    </citation>
    <scope>IDENTIFICATION</scope>
</reference>
<dbReference type="OMA" id="CNICHAP"/>
<keyword evidence="12" id="KW-1185">Reference proteome</keyword>
<evidence type="ECO:0000259" key="10">
    <source>
        <dbReference type="PROSITE" id="PS50199"/>
    </source>
</evidence>
<name>A0A9J8BVV5_CYPCA</name>
<evidence type="ECO:0000313" key="11">
    <source>
        <dbReference type="Ensembl" id="ENSCCRP00000160748.1"/>
    </source>
</evidence>
<dbReference type="Gene3D" id="4.10.1060.10">
    <property type="entry name" value="Zinc finger, RanBP2-type"/>
    <property type="match status" value="2"/>
</dbReference>
<dbReference type="InterPro" id="IPR001876">
    <property type="entry name" value="Znf_RanBP2"/>
</dbReference>
<feature type="compositionally biased region" description="Low complexity" evidence="9">
    <location>
        <begin position="217"/>
        <end position="234"/>
    </location>
</feature>
<dbReference type="GO" id="GO:0005634">
    <property type="term" value="C:nucleus"/>
    <property type="evidence" value="ECO:0007669"/>
    <property type="project" value="UniProtKB-SubCell"/>
</dbReference>
<dbReference type="GO" id="GO:0008270">
    <property type="term" value="F:zinc ion binding"/>
    <property type="evidence" value="ECO:0007669"/>
    <property type="project" value="UniProtKB-KW"/>
</dbReference>
<dbReference type="SMART" id="SM00547">
    <property type="entry name" value="ZnF_RBZ"/>
    <property type="match status" value="2"/>
</dbReference>
<dbReference type="GO" id="GO:0001530">
    <property type="term" value="F:lipopolysaccharide binding"/>
    <property type="evidence" value="ECO:0007669"/>
    <property type="project" value="TreeGrafter"/>
</dbReference>
<proteinExistence type="predicted"/>
<protein>
    <submittedName>
        <fullName evidence="11">Zinc finger, RAN-binding domain containing 2</fullName>
    </submittedName>
</protein>
<keyword evidence="7" id="KW-0539">Nucleus</keyword>
<evidence type="ECO:0000256" key="1">
    <source>
        <dbReference type="ARBA" id="ARBA00004123"/>
    </source>
</evidence>
<feature type="compositionally biased region" description="Basic residues" evidence="9">
    <location>
        <begin position="286"/>
        <end position="304"/>
    </location>
</feature>
<dbReference type="PANTHER" id="PTHR12999:SF17">
    <property type="entry name" value="ZINC FINGER RAN-BINDING DOMAIN-CONTAINING PROTEIN 2"/>
    <property type="match status" value="1"/>
</dbReference>
<feature type="region of interest" description="Disordered" evidence="9">
    <location>
        <begin position="152"/>
        <end position="317"/>
    </location>
</feature>
<feature type="compositionally biased region" description="Basic and acidic residues" evidence="9">
    <location>
        <begin position="201"/>
        <end position="215"/>
    </location>
</feature>
<feature type="compositionally biased region" description="Basic and acidic residues" evidence="9">
    <location>
        <begin position="156"/>
        <end position="166"/>
    </location>
</feature>
<evidence type="ECO:0000256" key="7">
    <source>
        <dbReference type="ARBA" id="ARBA00023242"/>
    </source>
</evidence>
<organism evidence="11 12">
    <name type="scientific">Cyprinus carpio carpio</name>
    <dbReference type="NCBI Taxonomy" id="630221"/>
    <lineage>
        <taxon>Eukaryota</taxon>
        <taxon>Metazoa</taxon>
        <taxon>Chordata</taxon>
        <taxon>Craniata</taxon>
        <taxon>Vertebrata</taxon>
        <taxon>Euteleostomi</taxon>
        <taxon>Actinopterygii</taxon>
        <taxon>Neopterygii</taxon>
        <taxon>Teleostei</taxon>
        <taxon>Ostariophysi</taxon>
        <taxon>Cypriniformes</taxon>
        <taxon>Cyprinidae</taxon>
        <taxon>Cyprininae</taxon>
        <taxon>Cyprinus</taxon>
    </lineage>
</organism>
<comment type="subcellular location">
    <subcellularLocation>
        <location evidence="1">Nucleus</location>
    </subcellularLocation>
</comment>
<dbReference type="Ensembl" id="ENSCCRT00000109725.1">
    <property type="protein sequence ID" value="ENSCCRP00000160748.1"/>
    <property type="gene ID" value="ENSCCRG00000062585.1"/>
</dbReference>
<sequence>MGPILVPAGLRTRRGRDVSTPSGPATRVPSCRTEPRCGNVNFARRTSCNRCGREKTTEAKMMKAGGTEIGKTLAEKSRGLFSANDWQCKTCGNVNWARRSECNMCNTPKYAKLEERTGYGGGFNERENLVYNEREESDGEYDEFGRIKKKYRGKSKKDTEKKEEPKNNNNNNNDDDDDDEDDEDGDLSKYKLDDDDEDDADLSKYDLDASEEKKGSRSGSSRSSSRSSSSSSRSRSSRSRSRSSSSSRSRSRSRSNSRSSSRSGKGSASSKKRSRSPSSSPEGGQKRSRSRSSSGGRKKRRARSHSSERFGVTHGGLDTRRPSVLYTGLSDNSTFLKQCDKIVLFSVQYIFLCFVLISRTKSFNRSWSCCFSLSCSLSL</sequence>
<evidence type="ECO:0000256" key="8">
    <source>
        <dbReference type="PROSITE-ProRule" id="PRU00322"/>
    </source>
</evidence>
<feature type="region of interest" description="Disordered" evidence="9">
    <location>
        <begin position="1"/>
        <end position="28"/>
    </location>
</feature>
<feature type="compositionally biased region" description="Acidic residues" evidence="9">
    <location>
        <begin position="173"/>
        <end position="185"/>
    </location>
</feature>
<dbReference type="AlphaFoldDB" id="A0A9J8BVV5"/>
<dbReference type="GeneTree" id="ENSGT00730000111078"/>
<dbReference type="InterPro" id="IPR036443">
    <property type="entry name" value="Znf_RanBP2_sf"/>
</dbReference>
<evidence type="ECO:0000256" key="2">
    <source>
        <dbReference type="ARBA" id="ARBA00022723"/>
    </source>
</evidence>
<dbReference type="PROSITE" id="PS01358">
    <property type="entry name" value="ZF_RANBP2_1"/>
    <property type="match status" value="1"/>
</dbReference>